<evidence type="ECO:0000313" key="5">
    <source>
        <dbReference type="EMBL" id="SHK89061.1"/>
    </source>
</evidence>
<dbReference type="InterPro" id="IPR006176">
    <property type="entry name" value="3-OHacyl-CoA_DH_NAD-bd"/>
</dbReference>
<feature type="domain" description="3-hydroxyacyl-CoA dehydrogenase C-terminal" evidence="3">
    <location>
        <begin position="188"/>
        <end position="252"/>
    </location>
</feature>
<dbReference type="GO" id="GO:0070403">
    <property type="term" value="F:NAD+ binding"/>
    <property type="evidence" value="ECO:0007669"/>
    <property type="project" value="InterPro"/>
</dbReference>
<dbReference type="GO" id="GO:0050104">
    <property type="term" value="F:L-gulonate 3-dehydrogenase activity"/>
    <property type="evidence" value="ECO:0007669"/>
    <property type="project" value="TreeGrafter"/>
</dbReference>
<name>A0A1M6W5Q0_9BRAD</name>
<dbReference type="InterPro" id="IPR013328">
    <property type="entry name" value="6PGD_dom2"/>
</dbReference>
<sequence>MTSIERNVAIVGAGLIGRAWAAIFARAGWNVRLSDPHIPTLRAAPRLIRDELHALARHGLADDPDGAVARVSIAGSLREAVMDVAFVQENGPEKVEEKQTIFAQLDRLAPPDALLVSSTSAITASRFTETLPGRARCLVGHPVNPPHLIPLVELCGAPWTSPEAIDRAKNIYREIGQVPVTINREINGFVLNRLQGALLAEAFRLVGEGYISAEDLDHTIKDGLGLRWSFLGPFETIELNAPGGIPDYCARYTGFYKELAAAAAGPDVYQSPNVERVIAAWPQQPSPERIAALTQRRNERLAALAAHKAAQTENIDPCKKESKT</sequence>
<evidence type="ECO:0000259" key="4">
    <source>
        <dbReference type="Pfam" id="PF02737"/>
    </source>
</evidence>
<gene>
    <name evidence="5" type="ORF">SAMN05444159_4458</name>
</gene>
<dbReference type="InterPro" id="IPR006180">
    <property type="entry name" value="3-OHacyl-CoA_DH_CS"/>
</dbReference>
<dbReference type="PANTHER" id="PTHR48075:SF1">
    <property type="entry name" value="LAMBDA-CRYSTALLIN HOMOLOG"/>
    <property type="match status" value="1"/>
</dbReference>
<dbReference type="Gene3D" id="3.40.50.720">
    <property type="entry name" value="NAD(P)-binding Rossmann-like Domain"/>
    <property type="match status" value="1"/>
</dbReference>
<dbReference type="Gene3D" id="1.10.1040.10">
    <property type="entry name" value="N-(1-d-carboxylethyl)-l-norvaline Dehydrogenase, domain 2"/>
    <property type="match status" value="1"/>
</dbReference>
<evidence type="ECO:0000256" key="1">
    <source>
        <dbReference type="ARBA" id="ARBA00009463"/>
    </source>
</evidence>
<dbReference type="InterPro" id="IPR036291">
    <property type="entry name" value="NAD(P)-bd_dom_sf"/>
</dbReference>
<evidence type="ECO:0000256" key="2">
    <source>
        <dbReference type="ARBA" id="ARBA00023002"/>
    </source>
</evidence>
<dbReference type="InterPro" id="IPR006108">
    <property type="entry name" value="3HC_DH_C"/>
</dbReference>
<proteinExistence type="inferred from homology"/>
<comment type="similarity">
    <text evidence="1">Belongs to the 3-hydroxyacyl-CoA dehydrogenase family.</text>
</comment>
<dbReference type="PANTHER" id="PTHR48075">
    <property type="entry name" value="3-HYDROXYACYL-COA DEHYDROGENASE FAMILY PROTEIN"/>
    <property type="match status" value="1"/>
</dbReference>
<dbReference type="AlphaFoldDB" id="A0A1M6W5Q0"/>
<organism evidence="5 6">
    <name type="scientific">Bradyrhizobium lablabi</name>
    <dbReference type="NCBI Taxonomy" id="722472"/>
    <lineage>
        <taxon>Bacteria</taxon>
        <taxon>Pseudomonadati</taxon>
        <taxon>Pseudomonadota</taxon>
        <taxon>Alphaproteobacteria</taxon>
        <taxon>Hyphomicrobiales</taxon>
        <taxon>Nitrobacteraceae</taxon>
        <taxon>Bradyrhizobium</taxon>
    </lineage>
</organism>
<protein>
    <submittedName>
        <fullName evidence="5">3-hydroxyacyl-CoA dehydrogenase</fullName>
    </submittedName>
</protein>
<dbReference type="PROSITE" id="PS00067">
    <property type="entry name" value="3HCDH"/>
    <property type="match status" value="1"/>
</dbReference>
<dbReference type="Proteomes" id="UP000189935">
    <property type="component" value="Chromosome I"/>
</dbReference>
<dbReference type="InterPro" id="IPR008927">
    <property type="entry name" value="6-PGluconate_DH-like_C_sf"/>
</dbReference>
<dbReference type="GO" id="GO:0006631">
    <property type="term" value="P:fatty acid metabolic process"/>
    <property type="evidence" value="ECO:0007669"/>
    <property type="project" value="InterPro"/>
</dbReference>
<reference evidence="5 6" key="1">
    <citation type="submission" date="2016-11" db="EMBL/GenBank/DDBJ databases">
        <authorList>
            <person name="Jaros S."/>
            <person name="Januszkiewicz K."/>
            <person name="Wedrychowicz H."/>
        </authorList>
    </citation>
    <scope>NUCLEOTIDE SEQUENCE [LARGE SCALE GENOMIC DNA]</scope>
    <source>
        <strain evidence="5 6">GAS499</strain>
    </source>
</reference>
<dbReference type="EMBL" id="LT670844">
    <property type="protein sequence ID" value="SHK89061.1"/>
    <property type="molecule type" value="Genomic_DNA"/>
</dbReference>
<dbReference type="SUPFAM" id="SSF51735">
    <property type="entry name" value="NAD(P)-binding Rossmann-fold domains"/>
    <property type="match status" value="1"/>
</dbReference>
<dbReference type="Pfam" id="PF02737">
    <property type="entry name" value="3HCDH_N"/>
    <property type="match status" value="1"/>
</dbReference>
<evidence type="ECO:0000313" key="6">
    <source>
        <dbReference type="Proteomes" id="UP000189935"/>
    </source>
</evidence>
<keyword evidence="2" id="KW-0560">Oxidoreductase</keyword>
<dbReference type="SUPFAM" id="SSF48179">
    <property type="entry name" value="6-phosphogluconate dehydrogenase C-terminal domain-like"/>
    <property type="match status" value="1"/>
</dbReference>
<dbReference type="RefSeq" id="WP_079541465.1">
    <property type="nucleotide sequence ID" value="NZ_LT670844.1"/>
</dbReference>
<feature type="domain" description="3-hydroxyacyl-CoA dehydrogenase NAD binding" evidence="4">
    <location>
        <begin position="7"/>
        <end position="183"/>
    </location>
</feature>
<accession>A0A1M6W5Q0</accession>
<evidence type="ECO:0000259" key="3">
    <source>
        <dbReference type="Pfam" id="PF00725"/>
    </source>
</evidence>
<dbReference type="OrthoDB" id="9803287at2"/>
<dbReference type="Pfam" id="PF00725">
    <property type="entry name" value="3HCDH"/>
    <property type="match status" value="1"/>
</dbReference>
<dbReference type="NCBIfam" id="NF004783">
    <property type="entry name" value="PRK06129.1"/>
    <property type="match status" value="1"/>
</dbReference>